<accession>A0AAE0DC47</accession>
<comment type="caution">
    <text evidence="1">The sequence shown here is derived from an EMBL/GenBank/DDBJ whole genome shotgun (WGS) entry which is preliminary data.</text>
</comment>
<organism evidence="1 2">
    <name type="scientific">Colletotrichum kahawae</name>
    <name type="common">Coffee berry disease fungus</name>
    <dbReference type="NCBI Taxonomy" id="34407"/>
    <lineage>
        <taxon>Eukaryota</taxon>
        <taxon>Fungi</taxon>
        <taxon>Dikarya</taxon>
        <taxon>Ascomycota</taxon>
        <taxon>Pezizomycotina</taxon>
        <taxon>Sordariomycetes</taxon>
        <taxon>Hypocreomycetidae</taxon>
        <taxon>Glomerellales</taxon>
        <taxon>Glomerellaceae</taxon>
        <taxon>Colletotrichum</taxon>
        <taxon>Colletotrichum gloeosporioides species complex</taxon>
    </lineage>
</organism>
<reference evidence="1" key="1">
    <citation type="submission" date="2023-02" db="EMBL/GenBank/DDBJ databases">
        <title>Colletotrichum kahawae CIFC_Que2 genome sequencing and assembly.</title>
        <authorList>
            <person name="Baroncelli R."/>
        </authorList>
    </citation>
    <scope>NUCLEOTIDE SEQUENCE</scope>
    <source>
        <strain evidence="1">CIFC_Que2</strain>
    </source>
</reference>
<evidence type="ECO:0000313" key="2">
    <source>
        <dbReference type="Proteomes" id="UP001281614"/>
    </source>
</evidence>
<name>A0AAE0DC47_COLKA</name>
<evidence type="ECO:0000313" key="1">
    <source>
        <dbReference type="EMBL" id="KAK2770451.1"/>
    </source>
</evidence>
<dbReference type="Proteomes" id="UP001281614">
    <property type="component" value="Unassembled WGS sequence"/>
</dbReference>
<sequence length="73" mass="8341">MDALVSVYHHDAFCVIIAVVMRQHGRVHSKIPKTLYRKDAGNSSFSFCVKRLPSFPWGRRNMILQTPTPVSKL</sequence>
<gene>
    <name evidence="1" type="ORF">CKAH01_14726</name>
</gene>
<proteinExistence type="predicted"/>
<protein>
    <submittedName>
        <fullName evidence="1">Uncharacterized protein</fullName>
    </submittedName>
</protein>
<keyword evidence="2" id="KW-1185">Reference proteome</keyword>
<dbReference type="EMBL" id="VYYT01000095">
    <property type="protein sequence ID" value="KAK2770451.1"/>
    <property type="molecule type" value="Genomic_DNA"/>
</dbReference>
<dbReference type="AlphaFoldDB" id="A0AAE0DC47"/>